<dbReference type="KEGG" id="xdi:EZH22_15305"/>
<reference evidence="1 2" key="1">
    <citation type="submission" date="2020-10" db="EMBL/GenBank/DDBJ databases">
        <title>Degradation of 1,4-Dioxane by Xanthobacter sp. YN2, via a Novel Group-2 Soluble Di-Iron Monooxygenase.</title>
        <authorList>
            <person name="Ma F."/>
            <person name="Wang Y."/>
            <person name="Yang J."/>
            <person name="Guo H."/>
            <person name="Su D."/>
            <person name="Yu L."/>
        </authorList>
    </citation>
    <scope>NUCLEOTIDE SEQUENCE [LARGE SCALE GENOMIC DNA]</scope>
    <source>
        <strain evidence="1 2">YN2</strain>
    </source>
</reference>
<organism evidence="1 2">
    <name type="scientific">Xanthobacter dioxanivorans</name>
    <dbReference type="NCBI Taxonomy" id="2528964"/>
    <lineage>
        <taxon>Bacteria</taxon>
        <taxon>Pseudomonadati</taxon>
        <taxon>Pseudomonadota</taxon>
        <taxon>Alphaproteobacteria</taxon>
        <taxon>Hyphomicrobiales</taxon>
        <taxon>Xanthobacteraceae</taxon>
        <taxon>Xanthobacter</taxon>
    </lineage>
</organism>
<keyword evidence="2" id="KW-1185">Reference proteome</keyword>
<dbReference type="InterPro" id="IPR029044">
    <property type="entry name" value="Nucleotide-diphossugar_trans"/>
</dbReference>
<evidence type="ECO:0000313" key="2">
    <source>
        <dbReference type="Proteomes" id="UP000596427"/>
    </source>
</evidence>
<proteinExistence type="predicted"/>
<protein>
    <submittedName>
        <fullName evidence="1">Uncharacterized protein</fullName>
    </submittedName>
</protein>
<dbReference type="RefSeq" id="WP_203191433.1">
    <property type="nucleotide sequence ID" value="NZ_CP063362.1"/>
</dbReference>
<dbReference type="Gene3D" id="3.90.550.10">
    <property type="entry name" value="Spore Coat Polysaccharide Biosynthesis Protein SpsA, Chain A"/>
    <property type="match status" value="1"/>
</dbReference>
<name>A0A974SFR6_9HYPH</name>
<sequence length="97" mass="10090">MAGRTKTRLCPQLSPHEAAAFNTAVIQDPVGNILAAGALARVTPYVAYGPSGAGHFFGALLRPDVGRVEAALPGFGAWTKRRPPARGSTWSGSWTAS</sequence>
<dbReference type="AlphaFoldDB" id="A0A974SFR6"/>
<gene>
    <name evidence="1" type="ORF">EZH22_15305</name>
</gene>
<evidence type="ECO:0000313" key="1">
    <source>
        <dbReference type="EMBL" id="QRG04556.1"/>
    </source>
</evidence>
<dbReference type="Proteomes" id="UP000596427">
    <property type="component" value="Chromosome"/>
</dbReference>
<dbReference type="EMBL" id="CP063362">
    <property type="protein sequence ID" value="QRG04556.1"/>
    <property type="molecule type" value="Genomic_DNA"/>
</dbReference>
<accession>A0A974SFR6</accession>